<dbReference type="InterPro" id="IPR058705">
    <property type="entry name" value="A_ENA"/>
</dbReference>
<feature type="domain" description="DUF11" evidence="1">
    <location>
        <begin position="4"/>
        <end position="104"/>
    </location>
</feature>
<accession>A0ABR9B0Z9</accession>
<comment type="caution">
    <text evidence="2">The sequence shown here is derived from an EMBL/GenBank/DDBJ whole genome shotgun (WGS) entry which is preliminary data.</text>
</comment>
<reference evidence="2 3" key="1">
    <citation type="submission" date="2020-09" db="EMBL/GenBank/DDBJ databases">
        <title>Paenibacillus sp. CAU 1523 isolated from sand of Haeundae Beach.</title>
        <authorList>
            <person name="Kim W."/>
        </authorList>
    </citation>
    <scope>NUCLEOTIDE SEQUENCE [LARGE SCALE GENOMIC DNA]</scope>
    <source>
        <strain evidence="2 3">CAU 1523</strain>
    </source>
</reference>
<dbReference type="Pfam" id="PF26595">
    <property type="entry name" value="A_ENA"/>
    <property type="match status" value="1"/>
</dbReference>
<dbReference type="NCBIfam" id="TIGR01451">
    <property type="entry name" value="B_ant_repeat"/>
    <property type="match status" value="1"/>
</dbReference>
<protein>
    <submittedName>
        <fullName evidence="2">DUF11 domain-containing protein</fullName>
    </submittedName>
</protein>
<organism evidence="2 3">
    <name type="scientific">Paenibacillus arenosi</name>
    <dbReference type="NCBI Taxonomy" id="2774142"/>
    <lineage>
        <taxon>Bacteria</taxon>
        <taxon>Bacillati</taxon>
        <taxon>Bacillota</taxon>
        <taxon>Bacilli</taxon>
        <taxon>Bacillales</taxon>
        <taxon>Paenibacillaceae</taxon>
        <taxon>Paenibacillus</taxon>
    </lineage>
</organism>
<dbReference type="PANTHER" id="PTHR34819">
    <property type="entry name" value="LARGE CYSTEINE-RICH PERIPLASMIC PROTEIN OMCB"/>
    <property type="match status" value="1"/>
</dbReference>
<evidence type="ECO:0000313" key="2">
    <source>
        <dbReference type="EMBL" id="MBD8499117.1"/>
    </source>
</evidence>
<keyword evidence="3" id="KW-1185">Reference proteome</keyword>
<dbReference type="EMBL" id="JACYTN010000008">
    <property type="protein sequence ID" value="MBD8499117.1"/>
    <property type="molecule type" value="Genomic_DNA"/>
</dbReference>
<dbReference type="InterPro" id="IPR047589">
    <property type="entry name" value="DUF11_rpt"/>
</dbReference>
<dbReference type="InterPro" id="IPR008966">
    <property type="entry name" value="Adhesion_dom_sf"/>
</dbReference>
<name>A0ABR9B0Z9_9BACL</name>
<dbReference type="InterPro" id="IPR051172">
    <property type="entry name" value="Chlamydia_OmcB"/>
</dbReference>
<gene>
    <name evidence="2" type="ORF">IFO66_12455</name>
</gene>
<evidence type="ECO:0000313" key="3">
    <source>
        <dbReference type="Proteomes" id="UP000634529"/>
    </source>
</evidence>
<dbReference type="Proteomes" id="UP000634529">
    <property type="component" value="Unassembled WGS sequence"/>
</dbReference>
<proteinExistence type="predicted"/>
<sequence length="199" mass="21140">MPPDLHPVKLVDRTIAVPNQILKYTFVIFNCGDEDANNVIFTDTVPTGATFVAESFCLNGVNLPLADPNVGVNIGTIVAGGFSTVKFQVRVDCLTTTIPLINQAFTFDGIINVPSNTVTTYAVGANQALLLIALEELNMAELINTQGELIQAAIQSSAPITQLLEVNNDAAAEVQQIAAQECELLALLQGVLNCINTTP</sequence>
<dbReference type="SUPFAM" id="SSF49401">
    <property type="entry name" value="Bacterial adhesins"/>
    <property type="match status" value="1"/>
</dbReference>
<dbReference type="RefSeq" id="WP_192025466.1">
    <property type="nucleotide sequence ID" value="NZ_JACYTN010000008.1"/>
</dbReference>
<dbReference type="InterPro" id="IPR001434">
    <property type="entry name" value="OmcB-like_DUF11"/>
</dbReference>
<evidence type="ECO:0000259" key="1">
    <source>
        <dbReference type="Pfam" id="PF01345"/>
    </source>
</evidence>
<dbReference type="PANTHER" id="PTHR34819:SF3">
    <property type="entry name" value="CELL SURFACE PROTEIN"/>
    <property type="match status" value="1"/>
</dbReference>
<dbReference type="Pfam" id="PF01345">
    <property type="entry name" value="DUF11"/>
    <property type="match status" value="1"/>
</dbReference>